<dbReference type="RefSeq" id="WP_187242490.1">
    <property type="nucleotide sequence ID" value="NZ_BAAAOK010000015.1"/>
</dbReference>
<reference evidence="2 3" key="1">
    <citation type="submission" date="2020-06" db="EMBL/GenBank/DDBJ databases">
        <title>Actinomadura xiongansis sp. nov., isolated from soil of Baiyangdian.</title>
        <authorList>
            <person name="Zhang X."/>
        </authorList>
    </citation>
    <scope>NUCLEOTIDE SEQUENCE [LARGE SCALE GENOMIC DNA]</scope>
    <source>
        <strain evidence="2 3">HBUM206468</strain>
    </source>
</reference>
<dbReference type="Proteomes" id="UP000805614">
    <property type="component" value="Unassembled WGS sequence"/>
</dbReference>
<dbReference type="PANTHER" id="PTHR38588">
    <property type="entry name" value="BLL0334 PROTEIN"/>
    <property type="match status" value="1"/>
</dbReference>
<dbReference type="Pfam" id="PF06240">
    <property type="entry name" value="COXG"/>
    <property type="match status" value="1"/>
</dbReference>
<sequence>MKVNGSATVAAPLPRVWEALRDPAVLVRAIPGCQVLEATGTDTYNMTIIAGVASIKGTYVGRVALSEPEPPHAFVLRAQGQGAPGTIDAVVQVRLSEGDGGTQVHYDADATVGGMIGGVGQRMLGSVAKRTAGEFFAAVERTLTVPVLAAEAMPPSAPPSVPASRSEPVPAAGTVYEAPRRSEPATLPMAVAFGSGGVVALAGVAMGFLLGRRSRRRT</sequence>
<dbReference type="CDD" id="cd05018">
    <property type="entry name" value="CoxG"/>
    <property type="match status" value="1"/>
</dbReference>
<evidence type="ECO:0000313" key="2">
    <source>
        <dbReference type="EMBL" id="MBC6465503.1"/>
    </source>
</evidence>
<evidence type="ECO:0000313" key="3">
    <source>
        <dbReference type="Proteomes" id="UP000805614"/>
    </source>
</evidence>
<gene>
    <name evidence="2" type="ORF">HKK74_08345</name>
</gene>
<dbReference type="SUPFAM" id="SSF55961">
    <property type="entry name" value="Bet v1-like"/>
    <property type="match status" value="1"/>
</dbReference>
<dbReference type="InterPro" id="IPR010419">
    <property type="entry name" value="CO_DH_gsu"/>
</dbReference>
<dbReference type="EMBL" id="JABVEC010000004">
    <property type="protein sequence ID" value="MBC6465503.1"/>
    <property type="molecule type" value="Genomic_DNA"/>
</dbReference>
<organism evidence="2 3">
    <name type="scientific">Actinomadura alba</name>
    <dbReference type="NCBI Taxonomy" id="406431"/>
    <lineage>
        <taxon>Bacteria</taxon>
        <taxon>Bacillati</taxon>
        <taxon>Actinomycetota</taxon>
        <taxon>Actinomycetes</taxon>
        <taxon>Streptosporangiales</taxon>
        <taxon>Thermomonosporaceae</taxon>
        <taxon>Actinomadura</taxon>
    </lineage>
</organism>
<proteinExistence type="predicted"/>
<accession>A0ABR7LL19</accession>
<keyword evidence="3" id="KW-1185">Reference proteome</keyword>
<keyword evidence="1" id="KW-0472">Membrane</keyword>
<keyword evidence="1" id="KW-1133">Transmembrane helix</keyword>
<evidence type="ECO:0000256" key="1">
    <source>
        <dbReference type="SAM" id="Phobius"/>
    </source>
</evidence>
<protein>
    <submittedName>
        <fullName evidence="2">Carbon monoxide dehydrogenase subunit G</fullName>
    </submittedName>
</protein>
<keyword evidence="1" id="KW-0812">Transmembrane</keyword>
<dbReference type="PANTHER" id="PTHR38588:SF1">
    <property type="entry name" value="BLL0334 PROTEIN"/>
    <property type="match status" value="1"/>
</dbReference>
<comment type="caution">
    <text evidence="2">The sequence shown here is derived from an EMBL/GenBank/DDBJ whole genome shotgun (WGS) entry which is preliminary data.</text>
</comment>
<feature type="transmembrane region" description="Helical" evidence="1">
    <location>
        <begin position="189"/>
        <end position="210"/>
    </location>
</feature>
<name>A0ABR7LL19_9ACTN</name>
<dbReference type="InterPro" id="IPR023393">
    <property type="entry name" value="START-like_dom_sf"/>
</dbReference>
<dbReference type="Gene3D" id="3.30.530.20">
    <property type="match status" value="1"/>
</dbReference>